<name>A0ABT6H1T8_9BACI</name>
<organism evidence="1 2">
    <name type="scientific">Ectobacillus antri</name>
    <dbReference type="NCBI Taxonomy" id="2486280"/>
    <lineage>
        <taxon>Bacteria</taxon>
        <taxon>Bacillati</taxon>
        <taxon>Bacillota</taxon>
        <taxon>Bacilli</taxon>
        <taxon>Bacillales</taxon>
        <taxon>Bacillaceae</taxon>
        <taxon>Ectobacillus</taxon>
    </lineage>
</organism>
<reference evidence="1 2" key="1">
    <citation type="submission" date="2023-04" db="EMBL/GenBank/DDBJ databases">
        <title>Ectobacillus antri isolated from activated sludge.</title>
        <authorList>
            <person name="Yan P."/>
            <person name="Liu X."/>
        </authorList>
    </citation>
    <scope>NUCLEOTIDE SEQUENCE [LARGE SCALE GENOMIC DNA]</scope>
    <source>
        <strain evidence="1 2">C18H</strain>
    </source>
</reference>
<evidence type="ECO:0008006" key="3">
    <source>
        <dbReference type="Google" id="ProtNLM"/>
    </source>
</evidence>
<evidence type="ECO:0000313" key="2">
    <source>
        <dbReference type="Proteomes" id="UP001218246"/>
    </source>
</evidence>
<comment type="caution">
    <text evidence="1">The sequence shown here is derived from an EMBL/GenBank/DDBJ whole genome shotgun (WGS) entry which is preliminary data.</text>
</comment>
<accession>A0ABT6H1T8</accession>
<dbReference type="Proteomes" id="UP001218246">
    <property type="component" value="Unassembled WGS sequence"/>
</dbReference>
<protein>
    <recommendedName>
        <fullName evidence="3">Intracellular proteinase inhibitor BsuPI domain-containing protein</fullName>
    </recommendedName>
</protein>
<evidence type="ECO:0000313" key="1">
    <source>
        <dbReference type="EMBL" id="MDG5752723.1"/>
    </source>
</evidence>
<proteinExistence type="predicted"/>
<gene>
    <name evidence="1" type="ORF">P6P90_01745</name>
</gene>
<dbReference type="EMBL" id="JARULN010000001">
    <property type="protein sequence ID" value="MDG5752723.1"/>
    <property type="molecule type" value="Genomic_DNA"/>
</dbReference>
<sequence length="250" mass="29113">MTKSIKLSLMICFVLLAGFYLQRQGLFVFKTTGIHEGAEIVWGNKTNHTLDFTLHSDKKKELRELSNRARNEMYVFIVDETVEHYERVKPTYYGNGQFTFSYELPKAAAAFVYMENDESTENIGYKKLTSSSEKRENILRPDPILTTKIGLYDVSLIFNTLQSEQPELLTFQFAQKGLRFTSITGQLSRIWAVNEETDEFTTAVSSEKETMEFSLRFPREGTYKIWGQFYINGKEFRKSFVVNVTEKRKK</sequence>
<dbReference type="RefSeq" id="WP_124563836.1">
    <property type="nucleotide sequence ID" value="NZ_JARRRY010000001.1"/>
</dbReference>
<keyword evidence="2" id="KW-1185">Reference proteome</keyword>